<dbReference type="Proteomes" id="UP000613840">
    <property type="component" value="Unassembled WGS sequence"/>
</dbReference>
<sequence length="418" mass="47487">MRKQSLSAAQARRVALAAQGFAGHNAGGRGGQRPDRAPGMRDIQAMINRLAQFQIDTINIVARAHYLPVYSRLGPYDPGLLDRALAKNPRRLFEYWGHAASVIDINLQPALRFRMQQYADRGDHPWASDRTNQDLDAWVLHQITESGPLGPREIEHIDPDHVPRKKEHWGWNWSDVKVACERLFNRGVITPARRNSQFERQYDLIERVLPQQILDTPTPPLDEAMRQLVRRAAAALGVASEFDLRDYFRTSQQQTVPAIKDLVDAGELIPVSVEGWSSHAYLWHEAKLPRSVEARALVSPFDSVMFERDRLERLFEFFYRIEIYVPEPKRVHGYYVYPFILGDRFVARVDLKADRAAGVLRVNAAWCEPHADPEQVSPELAAELALMADWLGLSGVVVNDRGDLARSLVKVVAPVLML</sequence>
<protein>
    <recommendedName>
        <fullName evidence="3">Winged helix-turn-helix domain-containing protein</fullName>
    </recommendedName>
</protein>
<dbReference type="AlphaFoldDB" id="A0A917SBM3"/>
<name>A0A917SBM3_9ACTN</name>
<evidence type="ECO:0000313" key="1">
    <source>
        <dbReference type="EMBL" id="GGL66734.1"/>
    </source>
</evidence>
<dbReference type="EMBL" id="BMMZ01000006">
    <property type="protein sequence ID" value="GGL66734.1"/>
    <property type="molecule type" value="Genomic_DNA"/>
</dbReference>
<dbReference type="Pfam" id="PF06224">
    <property type="entry name" value="AlkZ-like"/>
    <property type="match status" value="1"/>
</dbReference>
<dbReference type="InterPro" id="IPR009351">
    <property type="entry name" value="AlkZ-like"/>
</dbReference>
<dbReference type="PANTHER" id="PTHR30528">
    <property type="entry name" value="CYTOPLASMIC PROTEIN"/>
    <property type="match status" value="1"/>
</dbReference>
<gene>
    <name evidence="1" type="ORF">GCM10011575_26550</name>
</gene>
<accession>A0A917SBM3</accession>
<keyword evidence="2" id="KW-1185">Reference proteome</keyword>
<reference evidence="1" key="2">
    <citation type="submission" date="2020-09" db="EMBL/GenBank/DDBJ databases">
        <authorList>
            <person name="Sun Q."/>
            <person name="Zhou Y."/>
        </authorList>
    </citation>
    <scope>NUCLEOTIDE SEQUENCE</scope>
    <source>
        <strain evidence="1">CGMCC 4.7306</strain>
    </source>
</reference>
<evidence type="ECO:0008006" key="3">
    <source>
        <dbReference type="Google" id="ProtNLM"/>
    </source>
</evidence>
<proteinExistence type="predicted"/>
<dbReference type="PANTHER" id="PTHR30528:SF0">
    <property type="entry name" value="CYTOPLASMIC PROTEIN"/>
    <property type="match status" value="1"/>
</dbReference>
<reference evidence="1" key="1">
    <citation type="journal article" date="2014" name="Int. J. Syst. Evol. Microbiol.">
        <title>Complete genome sequence of Corynebacterium casei LMG S-19264T (=DSM 44701T), isolated from a smear-ripened cheese.</title>
        <authorList>
            <consortium name="US DOE Joint Genome Institute (JGI-PGF)"/>
            <person name="Walter F."/>
            <person name="Albersmeier A."/>
            <person name="Kalinowski J."/>
            <person name="Ruckert C."/>
        </authorList>
    </citation>
    <scope>NUCLEOTIDE SEQUENCE</scope>
    <source>
        <strain evidence="1">CGMCC 4.7306</strain>
    </source>
</reference>
<dbReference type="RefSeq" id="WP_229670063.1">
    <property type="nucleotide sequence ID" value="NZ_BMMZ01000006.1"/>
</dbReference>
<organism evidence="1 2">
    <name type="scientific">Microlunatus endophyticus</name>
    <dbReference type="NCBI Taxonomy" id="1716077"/>
    <lineage>
        <taxon>Bacteria</taxon>
        <taxon>Bacillati</taxon>
        <taxon>Actinomycetota</taxon>
        <taxon>Actinomycetes</taxon>
        <taxon>Propionibacteriales</taxon>
        <taxon>Propionibacteriaceae</taxon>
        <taxon>Microlunatus</taxon>
    </lineage>
</organism>
<evidence type="ECO:0000313" key="2">
    <source>
        <dbReference type="Proteomes" id="UP000613840"/>
    </source>
</evidence>
<comment type="caution">
    <text evidence="1">The sequence shown here is derived from an EMBL/GenBank/DDBJ whole genome shotgun (WGS) entry which is preliminary data.</text>
</comment>